<dbReference type="Proteomes" id="UP001460270">
    <property type="component" value="Unassembled WGS sequence"/>
</dbReference>
<feature type="compositionally biased region" description="Polar residues" evidence="7">
    <location>
        <begin position="11"/>
        <end position="21"/>
    </location>
</feature>
<reference evidence="10" key="1">
    <citation type="submission" date="2024-04" db="EMBL/GenBank/DDBJ databases">
        <title>Salinicola lusitanus LLJ914,a marine bacterium isolated from the Okinawa Trough.</title>
        <authorList>
            <person name="Li J."/>
        </authorList>
    </citation>
    <scope>NUCLEOTIDE SEQUENCE [LARGE SCALE GENOMIC DNA]</scope>
</reference>
<dbReference type="GO" id="GO:0000978">
    <property type="term" value="F:RNA polymerase II cis-regulatory region sequence-specific DNA binding"/>
    <property type="evidence" value="ECO:0007669"/>
    <property type="project" value="TreeGrafter"/>
</dbReference>
<dbReference type="FunFam" id="1.20.5.170:FF:000006">
    <property type="entry name" value="fos-related antigen 2 isoform X1"/>
    <property type="match status" value="1"/>
</dbReference>
<comment type="function">
    <text evidence="5">Nuclear phosphoprotein which forms a tight but non-covalently linked complex with the JUN/AP-1 transcription factor. FOS has a critical function in regulating the development of cells destined to form and maintain the skeleton. It is thought to have an important role in signal transduction, cell proliferation and differentiation.</text>
</comment>
<protein>
    <recommendedName>
        <fullName evidence="3">Protein c-Fos</fullName>
    </recommendedName>
    <alternativeName>
        <fullName evidence="4">Cellular oncogene fos</fullName>
    </alternativeName>
</protein>
<evidence type="ECO:0000256" key="3">
    <source>
        <dbReference type="ARBA" id="ARBA00029563"/>
    </source>
</evidence>
<dbReference type="Gene3D" id="1.20.5.170">
    <property type="match status" value="1"/>
</dbReference>
<evidence type="ECO:0000256" key="4">
    <source>
        <dbReference type="ARBA" id="ARBA00031103"/>
    </source>
</evidence>
<dbReference type="PANTHER" id="PTHR23351:SF4">
    <property type="entry name" value="PROTEIN C-FOS"/>
    <property type="match status" value="1"/>
</dbReference>
<dbReference type="PRINTS" id="PR00042">
    <property type="entry name" value="LEUZIPPRFOS"/>
</dbReference>
<evidence type="ECO:0000313" key="10">
    <source>
        <dbReference type="Proteomes" id="UP001460270"/>
    </source>
</evidence>
<dbReference type="SUPFAM" id="SSF57959">
    <property type="entry name" value="Leucine zipper domain"/>
    <property type="match status" value="1"/>
</dbReference>
<dbReference type="GO" id="GO:0005634">
    <property type="term" value="C:nucleus"/>
    <property type="evidence" value="ECO:0007669"/>
    <property type="project" value="TreeGrafter"/>
</dbReference>
<feature type="compositionally biased region" description="Low complexity" evidence="7">
    <location>
        <begin position="66"/>
        <end position="76"/>
    </location>
</feature>
<keyword evidence="2" id="KW-0238">DNA-binding</keyword>
<dbReference type="EMBL" id="JBBPFD010000011">
    <property type="protein sequence ID" value="KAK7907845.1"/>
    <property type="molecule type" value="Genomic_DNA"/>
</dbReference>
<feature type="region of interest" description="Disordered" evidence="7">
    <location>
        <begin position="1"/>
        <end position="99"/>
    </location>
</feature>
<keyword evidence="10" id="KW-1185">Reference proteome</keyword>
<dbReference type="PANTHER" id="PTHR23351">
    <property type="entry name" value="FOS TRANSCRIPTION FACTOR-RELATED"/>
    <property type="match status" value="1"/>
</dbReference>
<feature type="region of interest" description="Disordered" evidence="7">
    <location>
        <begin position="159"/>
        <end position="180"/>
    </location>
</feature>
<evidence type="ECO:0000256" key="2">
    <source>
        <dbReference type="ARBA" id="ARBA00023125"/>
    </source>
</evidence>
<evidence type="ECO:0000256" key="1">
    <source>
        <dbReference type="ARBA" id="ARBA00007619"/>
    </source>
</evidence>
<dbReference type="GO" id="GO:0000981">
    <property type="term" value="F:DNA-binding transcription factor activity, RNA polymerase II-specific"/>
    <property type="evidence" value="ECO:0007669"/>
    <property type="project" value="TreeGrafter"/>
</dbReference>
<evidence type="ECO:0000313" key="9">
    <source>
        <dbReference type="EMBL" id="KAK7907845.1"/>
    </source>
</evidence>
<evidence type="ECO:0000259" key="8">
    <source>
        <dbReference type="PROSITE" id="PS50217"/>
    </source>
</evidence>
<accession>A0AAW0P483</accession>
<evidence type="ECO:0000256" key="7">
    <source>
        <dbReference type="SAM" id="MobiDB-lite"/>
    </source>
</evidence>
<dbReference type="Pfam" id="PF00170">
    <property type="entry name" value="bZIP_1"/>
    <property type="match status" value="1"/>
</dbReference>
<dbReference type="CDD" id="cd14721">
    <property type="entry name" value="bZIP_Fos"/>
    <property type="match status" value="1"/>
</dbReference>
<comment type="subunit">
    <text evidence="6">Heterodimer.</text>
</comment>
<dbReference type="SMART" id="SM00338">
    <property type="entry name" value="BRLZ"/>
    <property type="match status" value="1"/>
</dbReference>
<gene>
    <name evidence="9" type="ORF">WMY93_016457</name>
</gene>
<feature type="domain" description="BZIP" evidence="8">
    <location>
        <begin position="92"/>
        <end position="155"/>
    </location>
</feature>
<proteinExistence type="inferred from homology"/>
<dbReference type="InterPro" id="IPR046347">
    <property type="entry name" value="bZIP_sf"/>
</dbReference>
<sequence length="398" mass="43338">MRKDACPEFDSLSSCSTSSVGDTPGCNQLPEELSSEDGGDSGTDSVVPTARAFSSRSRAKPYGATQSSSSAGASKAKFSKKGQKQQFSKEEEERRRIRRERNKIAAAKCRNRRKELIDTLQAETDLLEDEKMSLQTEIADLLKEKEHLEQVLASHQPSCKMPVNGSSMEESEDCPCSPQPESMLENATKSENNVDSVPCSPTSAILGNSDILLCSSAEEDTLGDLKADDLDDLVPTLEMEVMAETIASVPDIDMGTPFCQSDWETLYKSVANDFDSLSTPVMSSSPTCSNYRSVFSFNYSEIVSLAESCESLKGGASDLTKDLHSPTLLALSSAFLSVHRPEQQHYLNELMQRALLQALNTLHPAAPESHNEPLRSCGFWTHYRGGGVRVGHDAGTDS</sequence>
<name>A0AAW0P483_9GOBI</name>
<organism evidence="9 10">
    <name type="scientific">Mugilogobius chulae</name>
    <name type="common">yellowstripe goby</name>
    <dbReference type="NCBI Taxonomy" id="88201"/>
    <lineage>
        <taxon>Eukaryota</taxon>
        <taxon>Metazoa</taxon>
        <taxon>Chordata</taxon>
        <taxon>Craniata</taxon>
        <taxon>Vertebrata</taxon>
        <taxon>Euteleostomi</taxon>
        <taxon>Actinopterygii</taxon>
        <taxon>Neopterygii</taxon>
        <taxon>Teleostei</taxon>
        <taxon>Neoteleostei</taxon>
        <taxon>Acanthomorphata</taxon>
        <taxon>Gobiaria</taxon>
        <taxon>Gobiiformes</taxon>
        <taxon>Gobioidei</taxon>
        <taxon>Gobiidae</taxon>
        <taxon>Gobionellinae</taxon>
        <taxon>Mugilogobius</taxon>
    </lineage>
</organism>
<comment type="similarity">
    <text evidence="1">Belongs to the bZIP family. Fos subfamily.</text>
</comment>
<dbReference type="InterPro" id="IPR004827">
    <property type="entry name" value="bZIP"/>
</dbReference>
<dbReference type="PROSITE" id="PS50217">
    <property type="entry name" value="BZIP"/>
    <property type="match status" value="1"/>
</dbReference>
<evidence type="ECO:0000256" key="6">
    <source>
        <dbReference type="ARBA" id="ARBA00061721"/>
    </source>
</evidence>
<evidence type="ECO:0000256" key="5">
    <source>
        <dbReference type="ARBA" id="ARBA00058242"/>
    </source>
</evidence>
<dbReference type="InterPro" id="IPR000837">
    <property type="entry name" value="AP-1"/>
</dbReference>
<dbReference type="PROSITE" id="PS00036">
    <property type="entry name" value="BZIP_BASIC"/>
    <property type="match status" value="1"/>
</dbReference>
<dbReference type="AlphaFoldDB" id="A0AAW0P483"/>
<comment type="caution">
    <text evidence="9">The sequence shown here is derived from an EMBL/GenBank/DDBJ whole genome shotgun (WGS) entry which is preliminary data.</text>
</comment>